<dbReference type="Gene3D" id="1.10.287.20">
    <property type="entry name" value="Ubiquinol-cytochrome C reductase hinge domain"/>
    <property type="match status" value="1"/>
</dbReference>
<dbReference type="Proteomes" id="UP000036681">
    <property type="component" value="Unplaced"/>
</dbReference>
<keyword evidence="6" id="KW-0249">Electron transport</keyword>
<protein>
    <submittedName>
        <fullName evidence="12">UCR_hinge domain-containing protein</fullName>
    </submittedName>
</protein>
<evidence type="ECO:0000256" key="1">
    <source>
        <dbReference type="ARBA" id="ARBA00004137"/>
    </source>
</evidence>
<keyword evidence="8" id="KW-0472">Membrane</keyword>
<feature type="domain" description="Ubiquinol-cytochrome C reductase hinge" evidence="10">
    <location>
        <begin position="38"/>
        <end position="91"/>
    </location>
</feature>
<dbReference type="AlphaFoldDB" id="A0A0M3I3M3"/>
<dbReference type="SUPFAM" id="SSF81531">
    <property type="entry name" value="Non-heme 11 kDa protein of cytochrome bc1 complex (Ubiquinol-cytochrome c reductase)"/>
    <property type="match status" value="1"/>
</dbReference>
<comment type="subcellular location">
    <subcellularLocation>
        <location evidence="1">Mitochondrion inner membrane</location>
        <topology evidence="1">Peripheral membrane protein</topology>
        <orientation evidence="1">Intermembrane side</orientation>
    </subcellularLocation>
</comment>
<evidence type="ECO:0000256" key="5">
    <source>
        <dbReference type="ARBA" id="ARBA00022792"/>
    </source>
</evidence>
<evidence type="ECO:0000256" key="6">
    <source>
        <dbReference type="ARBA" id="ARBA00022982"/>
    </source>
</evidence>
<dbReference type="PANTHER" id="PTHR15336">
    <property type="entry name" value="UBIQUINOL-CYTOCHROME C REDUCTASE COMPLEX 7.8 KDA PROTEIN"/>
    <property type="match status" value="1"/>
</dbReference>
<evidence type="ECO:0000313" key="12">
    <source>
        <dbReference type="WBParaSite" id="ALUE_0001126801-mRNA-1"/>
    </source>
</evidence>
<dbReference type="WBParaSite" id="ALUE_0001126801-mRNA-1">
    <property type="protein sequence ID" value="ALUE_0001126801-mRNA-1"/>
    <property type="gene ID" value="ALUE_0001126801"/>
</dbReference>
<keyword evidence="11" id="KW-1185">Reference proteome</keyword>
<comment type="similarity">
    <text evidence="2">Belongs to the UQCRH/QCR6 family.</text>
</comment>
<feature type="region of interest" description="Disordered" evidence="9">
    <location>
        <begin position="1"/>
        <end position="35"/>
    </location>
</feature>
<sequence length="132" mass="15142">MAKKKRHGTERSGERIPTKNASGGLGGGGRKTPEEGVDQVTFYREQCVEHAAKFKEMLDECNARVMSRKKTEETCHEEMVDYVHHLDHCVRFLILFSLRWVGGGEGVEEEGRRTERGGEERKRDNFLDQLFS</sequence>
<feature type="compositionally biased region" description="Basic and acidic residues" evidence="9">
    <location>
        <begin position="109"/>
        <end position="126"/>
    </location>
</feature>
<feature type="region of interest" description="Disordered" evidence="9">
    <location>
        <begin position="105"/>
        <end position="132"/>
    </location>
</feature>
<dbReference type="InterPro" id="IPR036811">
    <property type="entry name" value="Ubol_cytC_Rdtase_hinge_dom_sf"/>
</dbReference>
<evidence type="ECO:0000256" key="8">
    <source>
        <dbReference type="ARBA" id="ARBA00023136"/>
    </source>
</evidence>
<evidence type="ECO:0000256" key="4">
    <source>
        <dbReference type="ARBA" id="ARBA00022660"/>
    </source>
</evidence>
<evidence type="ECO:0000256" key="2">
    <source>
        <dbReference type="ARBA" id="ARBA00006498"/>
    </source>
</evidence>
<dbReference type="InterPro" id="IPR003422">
    <property type="entry name" value="Cyt_b-c1_6"/>
</dbReference>
<proteinExistence type="inferred from homology"/>
<name>A0A0M3I3M3_ASCLU</name>
<evidence type="ECO:0000256" key="3">
    <source>
        <dbReference type="ARBA" id="ARBA00022448"/>
    </source>
</evidence>
<dbReference type="PANTHER" id="PTHR15336:SF0">
    <property type="entry name" value="CYTOCHROME B-C1 COMPLEX SUBUNIT 6, MITOCHONDRIAL"/>
    <property type="match status" value="1"/>
</dbReference>
<dbReference type="Pfam" id="PF02320">
    <property type="entry name" value="UCR_hinge"/>
    <property type="match status" value="1"/>
</dbReference>
<evidence type="ECO:0000313" key="11">
    <source>
        <dbReference type="Proteomes" id="UP000036681"/>
    </source>
</evidence>
<reference evidence="12" key="1">
    <citation type="submission" date="2017-02" db="UniProtKB">
        <authorList>
            <consortium name="WormBaseParasite"/>
        </authorList>
    </citation>
    <scope>IDENTIFICATION</scope>
</reference>
<evidence type="ECO:0000256" key="7">
    <source>
        <dbReference type="ARBA" id="ARBA00023128"/>
    </source>
</evidence>
<dbReference type="InterPro" id="IPR023184">
    <property type="entry name" value="Ubol_cytC_Rdtase_hinge_dom"/>
</dbReference>
<keyword evidence="3" id="KW-0813">Transport</keyword>
<keyword evidence="5" id="KW-0999">Mitochondrion inner membrane</keyword>
<evidence type="ECO:0000256" key="9">
    <source>
        <dbReference type="SAM" id="MobiDB-lite"/>
    </source>
</evidence>
<accession>A0A0M3I3M3</accession>
<evidence type="ECO:0000259" key="10">
    <source>
        <dbReference type="Pfam" id="PF02320"/>
    </source>
</evidence>
<keyword evidence="7" id="KW-0496">Mitochondrion</keyword>
<organism evidence="11 12">
    <name type="scientific">Ascaris lumbricoides</name>
    <name type="common">Giant roundworm</name>
    <dbReference type="NCBI Taxonomy" id="6252"/>
    <lineage>
        <taxon>Eukaryota</taxon>
        <taxon>Metazoa</taxon>
        <taxon>Ecdysozoa</taxon>
        <taxon>Nematoda</taxon>
        <taxon>Chromadorea</taxon>
        <taxon>Rhabditida</taxon>
        <taxon>Spirurina</taxon>
        <taxon>Ascaridomorpha</taxon>
        <taxon>Ascaridoidea</taxon>
        <taxon>Ascarididae</taxon>
        <taxon>Ascaris</taxon>
    </lineage>
</organism>
<dbReference type="GO" id="GO:0006122">
    <property type="term" value="P:mitochondrial electron transport, ubiquinol to cytochrome c"/>
    <property type="evidence" value="ECO:0007669"/>
    <property type="project" value="InterPro"/>
</dbReference>
<dbReference type="GO" id="GO:0005743">
    <property type="term" value="C:mitochondrial inner membrane"/>
    <property type="evidence" value="ECO:0007669"/>
    <property type="project" value="UniProtKB-SubCell"/>
</dbReference>
<keyword evidence="4" id="KW-0679">Respiratory chain</keyword>